<dbReference type="Pfam" id="PF00646">
    <property type="entry name" value="F-box"/>
    <property type="match status" value="1"/>
</dbReference>
<dbReference type="PaxDb" id="3708-A0A078HIC4"/>
<proteinExistence type="predicted"/>
<dbReference type="EMBL" id="LK032401">
    <property type="protein sequence ID" value="CDY37491.1"/>
    <property type="molecule type" value="Genomic_DNA"/>
</dbReference>
<dbReference type="InterPro" id="IPR001810">
    <property type="entry name" value="F-box_dom"/>
</dbReference>
<dbReference type="Proteomes" id="UP000028999">
    <property type="component" value="Unassembled WGS sequence"/>
</dbReference>
<keyword evidence="3" id="KW-1185">Reference proteome</keyword>
<protein>
    <submittedName>
        <fullName evidence="2">BnaC01g37410D protein</fullName>
    </submittedName>
</protein>
<dbReference type="Gramene" id="CDY37491">
    <property type="protein sequence ID" value="CDY37491"/>
    <property type="gene ID" value="GSBRNA2T00064096001"/>
</dbReference>
<dbReference type="SMART" id="SM00256">
    <property type="entry name" value="FBOX"/>
    <property type="match status" value="1"/>
</dbReference>
<dbReference type="SUPFAM" id="SSF81383">
    <property type="entry name" value="F-box domain"/>
    <property type="match status" value="1"/>
</dbReference>
<gene>
    <name evidence="2" type="primary">BnaC01g37410D</name>
    <name evidence="2" type="ORF">GSBRNA2T00064096001</name>
</gene>
<dbReference type="InterPro" id="IPR036047">
    <property type="entry name" value="F-box-like_dom_sf"/>
</dbReference>
<evidence type="ECO:0000313" key="2">
    <source>
        <dbReference type="EMBL" id="CDY37491.1"/>
    </source>
</evidence>
<feature type="domain" description="F-box" evidence="1">
    <location>
        <begin position="1"/>
        <end position="48"/>
    </location>
</feature>
<dbReference type="AlphaFoldDB" id="A0A078HIC4"/>
<sequence length="97" mass="11057">MTTMSDLPQDLTKEIFSRVPLTSLSAVRSTCKSWNSISNVCSMKFDLQGIQNEADFVDPSIKQRQVKALDVESLFGANKVYSTKKHFPKWRPICSWI</sequence>
<name>A0A078HIC4_BRANA</name>
<dbReference type="PROSITE" id="PS50181">
    <property type="entry name" value="FBOX"/>
    <property type="match status" value="1"/>
</dbReference>
<accession>A0A078HIC4</accession>
<dbReference type="Gene3D" id="1.20.1280.50">
    <property type="match status" value="1"/>
</dbReference>
<evidence type="ECO:0000313" key="3">
    <source>
        <dbReference type="Proteomes" id="UP000028999"/>
    </source>
</evidence>
<evidence type="ECO:0000259" key="1">
    <source>
        <dbReference type="PROSITE" id="PS50181"/>
    </source>
</evidence>
<reference evidence="2 3" key="1">
    <citation type="journal article" date="2014" name="Science">
        <title>Plant genetics. Early allopolyploid evolution in the post-Neolithic Brassica napus oilseed genome.</title>
        <authorList>
            <person name="Chalhoub B."/>
            <person name="Denoeud F."/>
            <person name="Liu S."/>
            <person name="Parkin I.A."/>
            <person name="Tang H."/>
            <person name="Wang X."/>
            <person name="Chiquet J."/>
            <person name="Belcram H."/>
            <person name="Tong C."/>
            <person name="Samans B."/>
            <person name="Correa M."/>
            <person name="Da Silva C."/>
            <person name="Just J."/>
            <person name="Falentin C."/>
            <person name="Koh C.S."/>
            <person name="Le Clainche I."/>
            <person name="Bernard M."/>
            <person name="Bento P."/>
            <person name="Noel B."/>
            <person name="Labadie K."/>
            <person name="Alberti A."/>
            <person name="Charles M."/>
            <person name="Arnaud D."/>
            <person name="Guo H."/>
            <person name="Daviaud C."/>
            <person name="Alamery S."/>
            <person name="Jabbari K."/>
            <person name="Zhao M."/>
            <person name="Edger P.P."/>
            <person name="Chelaifa H."/>
            <person name="Tack D."/>
            <person name="Lassalle G."/>
            <person name="Mestiri I."/>
            <person name="Schnel N."/>
            <person name="Le Paslier M.C."/>
            <person name="Fan G."/>
            <person name="Renault V."/>
            <person name="Bayer P.E."/>
            <person name="Golicz A.A."/>
            <person name="Manoli S."/>
            <person name="Lee T.H."/>
            <person name="Thi V.H."/>
            <person name="Chalabi S."/>
            <person name="Hu Q."/>
            <person name="Fan C."/>
            <person name="Tollenaere R."/>
            <person name="Lu Y."/>
            <person name="Battail C."/>
            <person name="Shen J."/>
            <person name="Sidebottom C.H."/>
            <person name="Wang X."/>
            <person name="Canaguier A."/>
            <person name="Chauveau A."/>
            <person name="Berard A."/>
            <person name="Deniot G."/>
            <person name="Guan M."/>
            <person name="Liu Z."/>
            <person name="Sun F."/>
            <person name="Lim Y.P."/>
            <person name="Lyons E."/>
            <person name="Town C.D."/>
            <person name="Bancroft I."/>
            <person name="Wang X."/>
            <person name="Meng J."/>
            <person name="Ma J."/>
            <person name="Pires J.C."/>
            <person name="King G.J."/>
            <person name="Brunel D."/>
            <person name="Delourme R."/>
            <person name="Renard M."/>
            <person name="Aury J.M."/>
            <person name="Adams K.L."/>
            <person name="Batley J."/>
            <person name="Snowdon R.J."/>
            <person name="Tost J."/>
            <person name="Edwards D."/>
            <person name="Zhou Y."/>
            <person name="Hua W."/>
            <person name="Sharpe A.G."/>
            <person name="Paterson A.H."/>
            <person name="Guan C."/>
            <person name="Wincker P."/>
        </authorList>
    </citation>
    <scope>NUCLEOTIDE SEQUENCE [LARGE SCALE GENOMIC DNA]</scope>
    <source>
        <strain evidence="3">cv. Darmor-bzh</strain>
    </source>
</reference>
<organism evidence="2 3">
    <name type="scientific">Brassica napus</name>
    <name type="common">Rape</name>
    <dbReference type="NCBI Taxonomy" id="3708"/>
    <lineage>
        <taxon>Eukaryota</taxon>
        <taxon>Viridiplantae</taxon>
        <taxon>Streptophyta</taxon>
        <taxon>Embryophyta</taxon>
        <taxon>Tracheophyta</taxon>
        <taxon>Spermatophyta</taxon>
        <taxon>Magnoliopsida</taxon>
        <taxon>eudicotyledons</taxon>
        <taxon>Gunneridae</taxon>
        <taxon>Pentapetalae</taxon>
        <taxon>rosids</taxon>
        <taxon>malvids</taxon>
        <taxon>Brassicales</taxon>
        <taxon>Brassicaceae</taxon>
        <taxon>Brassiceae</taxon>
        <taxon>Brassica</taxon>
    </lineage>
</organism>